<dbReference type="GeneID" id="20243511"/>
<evidence type="ECO:0000313" key="3">
    <source>
        <dbReference type="EMBL" id="ESO86894.1"/>
    </source>
</evidence>
<organism evidence="3 4">
    <name type="scientific">Lottia gigantea</name>
    <name type="common">Giant owl limpet</name>
    <dbReference type="NCBI Taxonomy" id="225164"/>
    <lineage>
        <taxon>Eukaryota</taxon>
        <taxon>Metazoa</taxon>
        <taxon>Spiralia</taxon>
        <taxon>Lophotrochozoa</taxon>
        <taxon>Mollusca</taxon>
        <taxon>Gastropoda</taxon>
        <taxon>Patellogastropoda</taxon>
        <taxon>Lottioidea</taxon>
        <taxon>Lottiidae</taxon>
        <taxon>Lottia</taxon>
    </lineage>
</organism>
<gene>
    <name evidence="3" type="ORF">LOTGIDRAFT_175975</name>
</gene>
<evidence type="ECO:0000256" key="2">
    <source>
        <dbReference type="SAM" id="MobiDB-lite"/>
    </source>
</evidence>
<accession>V4BDQ0</accession>
<dbReference type="OrthoDB" id="6629108at2759"/>
<dbReference type="HOGENOM" id="CLU_1612696_0_0_1"/>
<feature type="coiled-coil region" evidence="1">
    <location>
        <begin position="131"/>
        <end position="158"/>
    </location>
</feature>
<keyword evidence="1" id="KW-0175">Coiled coil</keyword>
<protein>
    <submittedName>
        <fullName evidence="3">Uncharacterized protein</fullName>
    </submittedName>
</protein>
<sequence>MDAISMDTAETFVKEVMATPSISTKAVVHDVDLGENNRFRERLSSNKRSADEVTENNSEDESAMTKKTRCGPTYSNKSESPVSNINYIETGEILSAIHNLGKMINTRIDNLEDSLSDRIKGIVQHEMSDMKADIDSEISELETKILKLENEKLESDRTLTHYVQE</sequence>
<evidence type="ECO:0000256" key="1">
    <source>
        <dbReference type="SAM" id="Coils"/>
    </source>
</evidence>
<keyword evidence="4" id="KW-1185">Reference proteome</keyword>
<dbReference type="AlphaFoldDB" id="V4BDQ0"/>
<dbReference type="Proteomes" id="UP000030746">
    <property type="component" value="Unassembled WGS sequence"/>
</dbReference>
<feature type="compositionally biased region" description="Basic and acidic residues" evidence="2">
    <location>
        <begin position="39"/>
        <end position="51"/>
    </location>
</feature>
<feature type="compositionally biased region" description="Acidic residues" evidence="2">
    <location>
        <begin position="52"/>
        <end position="62"/>
    </location>
</feature>
<evidence type="ECO:0000313" key="4">
    <source>
        <dbReference type="Proteomes" id="UP000030746"/>
    </source>
</evidence>
<feature type="region of interest" description="Disordered" evidence="2">
    <location>
        <begin position="39"/>
        <end position="79"/>
    </location>
</feature>
<name>V4BDQ0_LOTGI</name>
<dbReference type="RefSeq" id="XP_009062420.1">
    <property type="nucleotide sequence ID" value="XM_009064172.1"/>
</dbReference>
<dbReference type="CTD" id="20243511"/>
<dbReference type="KEGG" id="lgi:LOTGIDRAFT_175975"/>
<dbReference type="EMBL" id="KB202967">
    <property type="protein sequence ID" value="ESO86894.1"/>
    <property type="molecule type" value="Genomic_DNA"/>
</dbReference>
<reference evidence="3 4" key="1">
    <citation type="journal article" date="2013" name="Nature">
        <title>Insights into bilaterian evolution from three spiralian genomes.</title>
        <authorList>
            <person name="Simakov O."/>
            <person name="Marletaz F."/>
            <person name="Cho S.J."/>
            <person name="Edsinger-Gonzales E."/>
            <person name="Havlak P."/>
            <person name="Hellsten U."/>
            <person name="Kuo D.H."/>
            <person name="Larsson T."/>
            <person name="Lv J."/>
            <person name="Arendt D."/>
            <person name="Savage R."/>
            <person name="Osoegawa K."/>
            <person name="de Jong P."/>
            <person name="Grimwood J."/>
            <person name="Chapman J.A."/>
            <person name="Shapiro H."/>
            <person name="Aerts A."/>
            <person name="Otillar R.P."/>
            <person name="Terry A.Y."/>
            <person name="Boore J.L."/>
            <person name="Grigoriev I.V."/>
            <person name="Lindberg D.R."/>
            <person name="Seaver E.C."/>
            <person name="Weisblat D.A."/>
            <person name="Putnam N.H."/>
            <person name="Rokhsar D.S."/>
        </authorList>
    </citation>
    <scope>NUCLEOTIDE SEQUENCE [LARGE SCALE GENOMIC DNA]</scope>
</reference>
<proteinExistence type="predicted"/>